<comment type="caution">
    <text evidence="2">The sequence shown here is derived from an EMBL/GenBank/DDBJ whole genome shotgun (WGS) entry which is preliminary data.</text>
</comment>
<reference evidence="2" key="1">
    <citation type="journal article" date="2015" name="Nature">
        <title>Complex archaea that bridge the gap between prokaryotes and eukaryotes.</title>
        <authorList>
            <person name="Spang A."/>
            <person name="Saw J.H."/>
            <person name="Jorgensen S.L."/>
            <person name="Zaremba-Niedzwiedzka K."/>
            <person name="Martijn J."/>
            <person name="Lind A.E."/>
            <person name="van Eijk R."/>
            <person name="Schleper C."/>
            <person name="Guy L."/>
            <person name="Ettema T.J."/>
        </authorList>
    </citation>
    <scope>NUCLEOTIDE SEQUENCE</scope>
</reference>
<evidence type="ECO:0000256" key="1">
    <source>
        <dbReference type="SAM" id="MobiDB-lite"/>
    </source>
</evidence>
<name>A0A0F8XVL3_9ZZZZ</name>
<evidence type="ECO:0000313" key="2">
    <source>
        <dbReference type="EMBL" id="KKK72988.1"/>
    </source>
</evidence>
<protein>
    <submittedName>
        <fullName evidence="2">Uncharacterized protein</fullName>
    </submittedName>
</protein>
<proteinExistence type="predicted"/>
<gene>
    <name evidence="2" type="ORF">LCGC14_2898400</name>
</gene>
<dbReference type="EMBL" id="LAZR01056990">
    <property type="protein sequence ID" value="KKK72988.1"/>
    <property type="molecule type" value="Genomic_DNA"/>
</dbReference>
<feature type="region of interest" description="Disordered" evidence="1">
    <location>
        <begin position="1"/>
        <end position="26"/>
    </location>
</feature>
<feature type="non-terminal residue" evidence="2">
    <location>
        <position position="26"/>
    </location>
</feature>
<organism evidence="2">
    <name type="scientific">marine sediment metagenome</name>
    <dbReference type="NCBI Taxonomy" id="412755"/>
    <lineage>
        <taxon>unclassified sequences</taxon>
        <taxon>metagenomes</taxon>
        <taxon>ecological metagenomes</taxon>
    </lineage>
</organism>
<accession>A0A0F8XVL3</accession>
<dbReference type="AlphaFoldDB" id="A0A0F8XVL3"/>
<sequence length="26" mass="3009">MTQQSKHTPGPWQYHDDGFVRGFDSS</sequence>